<organism evidence="1">
    <name type="scientific">Timema cristinae</name>
    <name type="common">Walking stick</name>
    <dbReference type="NCBI Taxonomy" id="61476"/>
    <lineage>
        <taxon>Eukaryota</taxon>
        <taxon>Metazoa</taxon>
        <taxon>Ecdysozoa</taxon>
        <taxon>Arthropoda</taxon>
        <taxon>Hexapoda</taxon>
        <taxon>Insecta</taxon>
        <taxon>Pterygota</taxon>
        <taxon>Neoptera</taxon>
        <taxon>Polyneoptera</taxon>
        <taxon>Phasmatodea</taxon>
        <taxon>Timematodea</taxon>
        <taxon>Timematoidea</taxon>
        <taxon>Timematidae</taxon>
        <taxon>Timema</taxon>
    </lineage>
</organism>
<sequence>METTEGFQSRQVDRVTGNVAVNSLTITTYWKNDPRLLLNPWTFTVNVCLAWEPWCKNEATPQIQVTADSDCILIDVGPEHLRCLHYVWQEYQHLIECFSLNNSTQHDYTRSKVSDSLPDQEQHYRDDLRAGAFQYLDSNNTSRDELPLPYQVVFWGSPPTMACALPSATSSYKSGCVPCTFQEHFELVRCDALCVLVRSFLSHILPQTPQSLDLASVDHFARGQRDQVVCSLQYWSECRSSYQHYARFQLSESEMCRLSLPHPPHRVVACTWRVQLFVRSPDDECDDNNGNSHGLNNIHMSPRALAACMRIDSFFSPHLVPHLQVAVNFSSLQVGLYNHLCTSTTSRELPPLLGEYAMDNLLPDSQCFSTLELNKASLFFCLWPTGVNMLELGSIIQCSVIDYAYLTQQYVVEPCQVQLQLSVGEKAELSCVTKAFTIKLGPGIGHTLSVSTQVWLQALESFSTTVEKQKQVYQVIVSRYVICNNTTRPLRFGQAGTDEDILLASKHCHLYSWRTHKVKQLLRVGVEEGSWVWCQPFMIDKDGTEWCPFEGMWF</sequence>
<dbReference type="InterPro" id="IPR039782">
    <property type="entry name" value="VPS13B"/>
</dbReference>
<accession>A0A7R9H4M7</accession>
<proteinExistence type="predicted"/>
<dbReference type="EMBL" id="OC320752">
    <property type="protein sequence ID" value="CAD7408758.1"/>
    <property type="molecule type" value="Genomic_DNA"/>
</dbReference>
<dbReference type="PANTHER" id="PTHR12517">
    <property type="entry name" value="VACUOLAR PROTEIN SORTING-ASSOCIATED PROTEIN 13B"/>
    <property type="match status" value="1"/>
</dbReference>
<evidence type="ECO:0000313" key="1">
    <source>
        <dbReference type="EMBL" id="CAD7408758.1"/>
    </source>
</evidence>
<protein>
    <submittedName>
        <fullName evidence="1">Uncharacterized protein</fullName>
    </submittedName>
</protein>
<dbReference type="PANTHER" id="PTHR12517:SF0">
    <property type="entry name" value="INTERMEMBRANE LIPID TRANSFER PROTEIN VPS13B"/>
    <property type="match status" value="1"/>
</dbReference>
<reference evidence="1" key="1">
    <citation type="submission" date="2020-11" db="EMBL/GenBank/DDBJ databases">
        <authorList>
            <person name="Tran Van P."/>
        </authorList>
    </citation>
    <scope>NUCLEOTIDE SEQUENCE</scope>
</reference>
<dbReference type="AlphaFoldDB" id="A0A7R9H4M7"/>
<gene>
    <name evidence="1" type="ORF">TCEB3V08_LOCUS9687</name>
</gene>
<name>A0A7R9H4M7_TIMCR</name>